<name>A0A1S4C463_TOBAC</name>
<dbReference type="PANTHER" id="PTHR46238:SF8">
    <property type="entry name" value="ENDONUCLEASE_EXONUCLEASE_PHOSPHATASE DOMAIN-CONTAINING PROTEIN"/>
    <property type="match status" value="1"/>
</dbReference>
<dbReference type="PANTHER" id="PTHR46238">
    <property type="entry name" value="REVERSE TRANSCRIPTASE DOMAIN-CONTAINING PROTEIN"/>
    <property type="match status" value="1"/>
</dbReference>
<protein>
    <submittedName>
        <fullName evidence="2">Uncharacterized protein</fullName>
    </submittedName>
</protein>
<evidence type="ECO:0000313" key="2">
    <source>
        <dbReference type="RefSeq" id="XP_016495951.1"/>
    </source>
</evidence>
<sequence>MKWRLTSRVLCDKNVSLKLKGMIYKAVVRPTMMYEAECWLIKNFHVQKMKVTEMRMLRCMCHHTRLNKIMNEVIRYKVGVAPMEDKMREARLRWFRHVNRRSTKAHFSLAEDLSEITSLPSRVGIKLRTFYPPQTPLPHLWEFAEFVAVVVAQQLAIAQLQSHPRTPSTAALETAPPAEQVPERSSNNG</sequence>
<evidence type="ECO:0000256" key="1">
    <source>
        <dbReference type="SAM" id="MobiDB-lite"/>
    </source>
</evidence>
<dbReference type="PaxDb" id="4097-A0A1S4C463"/>
<dbReference type="STRING" id="4097.A0A1S4C463"/>
<dbReference type="KEGG" id="nta:107814962"/>
<reference evidence="2" key="1">
    <citation type="submission" date="2025-08" db="UniProtKB">
        <authorList>
            <consortium name="RefSeq"/>
        </authorList>
    </citation>
    <scope>IDENTIFICATION</scope>
</reference>
<gene>
    <name evidence="2" type="primary">LOC107814962</name>
</gene>
<accession>A0A1S4C463</accession>
<dbReference type="AlphaFoldDB" id="A0A1S4C463"/>
<dbReference type="RefSeq" id="XP_016495951.1">
    <property type="nucleotide sequence ID" value="XM_016640465.1"/>
</dbReference>
<organism evidence="2">
    <name type="scientific">Nicotiana tabacum</name>
    <name type="common">Common tobacco</name>
    <dbReference type="NCBI Taxonomy" id="4097"/>
    <lineage>
        <taxon>Eukaryota</taxon>
        <taxon>Viridiplantae</taxon>
        <taxon>Streptophyta</taxon>
        <taxon>Embryophyta</taxon>
        <taxon>Tracheophyta</taxon>
        <taxon>Spermatophyta</taxon>
        <taxon>Magnoliopsida</taxon>
        <taxon>eudicotyledons</taxon>
        <taxon>Gunneridae</taxon>
        <taxon>Pentapetalae</taxon>
        <taxon>asterids</taxon>
        <taxon>lamiids</taxon>
        <taxon>Solanales</taxon>
        <taxon>Solanaceae</taxon>
        <taxon>Nicotianoideae</taxon>
        <taxon>Nicotianeae</taxon>
        <taxon>Nicotiana</taxon>
    </lineage>
</organism>
<feature type="region of interest" description="Disordered" evidence="1">
    <location>
        <begin position="167"/>
        <end position="189"/>
    </location>
</feature>
<feature type="non-terminal residue" evidence="2">
    <location>
        <position position="189"/>
    </location>
</feature>
<dbReference type="OrthoDB" id="768353at2759"/>
<proteinExistence type="predicted"/>